<dbReference type="Proteomes" id="UP000001962">
    <property type="component" value="Chromosome"/>
</dbReference>
<dbReference type="RefSeq" id="WP_011629662.1">
    <property type="nucleotide sequence ID" value="NC_008340.1"/>
</dbReference>
<dbReference type="AlphaFoldDB" id="Q0A7B9"/>
<organism evidence="1 2">
    <name type="scientific">Alkalilimnicola ehrlichii (strain ATCC BAA-1101 / DSM 17681 / MLHE-1)</name>
    <dbReference type="NCBI Taxonomy" id="187272"/>
    <lineage>
        <taxon>Bacteria</taxon>
        <taxon>Pseudomonadati</taxon>
        <taxon>Pseudomonadota</taxon>
        <taxon>Gammaproteobacteria</taxon>
        <taxon>Chromatiales</taxon>
        <taxon>Ectothiorhodospiraceae</taxon>
        <taxon>Alkalilimnicola</taxon>
    </lineage>
</organism>
<protein>
    <submittedName>
        <fullName evidence="1">Xanthine and CO dehydrogenase maturation factor</fullName>
    </submittedName>
</protein>
<dbReference type="KEGG" id="aeh:Mlg_1926"/>
<gene>
    <name evidence="1" type="ordered locus">Mlg_1926</name>
</gene>
<accession>Q0A7B9</accession>
<keyword evidence="2" id="KW-1185">Reference proteome</keyword>
<dbReference type="EMBL" id="CP000453">
    <property type="protein sequence ID" value="ABI57268.1"/>
    <property type="molecule type" value="Genomic_DNA"/>
</dbReference>
<name>Q0A7B9_ALKEH</name>
<sequence>MDGRTRTAIVRGVNDVASAVALSLHQAGFLVVMVDRPAPAVHRRGQAFADALFDGESELEGVVACCIDGMPGWQRRSCGFIAVTACALQELLPVLEPVLLVDARMRKRDQPEDQRGLAPQVIGLGPNFAAGRNVDVAVETAWGKDLGRVVYRGRTRPLAGEPRSIQGYGRERYVYAPCAGVIAGARQIGEPVNVGEPVAHLGLRPLRAPVTGIVRGVLRDGVRVAPGGKAVEVVPAGTNVHGVAERPAAIANGVLRAVGQG</sequence>
<dbReference type="HOGENOM" id="CLU_082089_1_0_6"/>
<evidence type="ECO:0000313" key="1">
    <source>
        <dbReference type="EMBL" id="ABI57268.1"/>
    </source>
</evidence>
<proteinExistence type="predicted"/>
<dbReference type="eggNOG" id="COG0511">
    <property type="taxonomic scope" value="Bacteria"/>
</dbReference>
<reference evidence="2" key="1">
    <citation type="submission" date="2006-08" db="EMBL/GenBank/DDBJ databases">
        <title>Complete sequence of Alkalilimnicola ehrilichei MLHE-1.</title>
        <authorList>
            <person name="Copeland A."/>
            <person name="Lucas S."/>
            <person name="Lapidus A."/>
            <person name="Barry K."/>
            <person name="Detter J.C."/>
            <person name="Glavina del Rio T."/>
            <person name="Hammon N."/>
            <person name="Israni S."/>
            <person name="Dalin E."/>
            <person name="Tice H."/>
            <person name="Pitluck S."/>
            <person name="Sims D."/>
            <person name="Brettin T."/>
            <person name="Bruce D."/>
            <person name="Han C."/>
            <person name="Tapia R."/>
            <person name="Gilna P."/>
            <person name="Schmutz J."/>
            <person name="Larimer F."/>
            <person name="Land M."/>
            <person name="Hauser L."/>
            <person name="Kyrpides N."/>
            <person name="Mikhailova N."/>
            <person name="Oremland R.S."/>
            <person name="Hoeft S.E."/>
            <person name="Switzer-Blum J."/>
            <person name="Kulp T."/>
            <person name="King G."/>
            <person name="Tabita R."/>
            <person name="Witte B."/>
            <person name="Santini J.M."/>
            <person name="Basu P."/>
            <person name="Hollibaugh J.T."/>
            <person name="Xie G."/>
            <person name="Stolz J.F."/>
            <person name="Richardson P."/>
        </authorList>
    </citation>
    <scope>NUCLEOTIDE SEQUENCE [LARGE SCALE GENOMIC DNA]</scope>
    <source>
        <strain evidence="2">ATCC BAA-1101 / DSM 17681 / MLHE-1</strain>
    </source>
</reference>
<evidence type="ECO:0000313" key="2">
    <source>
        <dbReference type="Proteomes" id="UP000001962"/>
    </source>
</evidence>